<keyword evidence="10" id="KW-1185">Reference proteome</keyword>
<evidence type="ECO:0000256" key="5">
    <source>
        <dbReference type="ARBA" id="ARBA00023128"/>
    </source>
</evidence>
<dbReference type="Pfam" id="PF10244">
    <property type="entry name" value="MRP-L51"/>
    <property type="match status" value="1"/>
</dbReference>
<evidence type="ECO:0000256" key="8">
    <source>
        <dbReference type="ARBA" id="ARBA00035419"/>
    </source>
</evidence>
<organism evidence="9 10">
    <name type="scientific">Cyprinus carpio</name>
    <name type="common">Common carp</name>
    <dbReference type="NCBI Taxonomy" id="7962"/>
    <lineage>
        <taxon>Eukaryota</taxon>
        <taxon>Metazoa</taxon>
        <taxon>Chordata</taxon>
        <taxon>Craniata</taxon>
        <taxon>Vertebrata</taxon>
        <taxon>Euteleostomi</taxon>
        <taxon>Actinopterygii</taxon>
        <taxon>Neopterygii</taxon>
        <taxon>Teleostei</taxon>
        <taxon>Ostariophysi</taxon>
        <taxon>Cypriniformes</taxon>
        <taxon>Cyprinidae</taxon>
        <taxon>Cyprininae</taxon>
        <taxon>Cyprinus</taxon>
    </lineage>
</organism>
<evidence type="ECO:0000256" key="6">
    <source>
        <dbReference type="ARBA" id="ARBA00023274"/>
    </source>
</evidence>
<reference evidence="9" key="2">
    <citation type="submission" date="2025-09" db="UniProtKB">
        <authorList>
            <consortium name="Ensembl"/>
        </authorList>
    </citation>
    <scope>IDENTIFICATION</scope>
</reference>
<evidence type="ECO:0000256" key="2">
    <source>
        <dbReference type="ARBA" id="ARBA00010972"/>
    </source>
</evidence>
<evidence type="ECO:0000256" key="3">
    <source>
        <dbReference type="ARBA" id="ARBA00022946"/>
    </source>
</evidence>
<protein>
    <recommendedName>
        <fullName evidence="7">Large ribosomal subunit protein mL51</fullName>
    </recommendedName>
    <alternativeName>
        <fullName evidence="8">39S ribosomal protein L51, mitochondrial</fullName>
    </alternativeName>
</protein>
<dbReference type="InterPro" id="IPR019373">
    <property type="entry name" value="Ribosomal_mL51"/>
</dbReference>
<evidence type="ECO:0000313" key="10">
    <source>
        <dbReference type="Proteomes" id="UP000694427"/>
    </source>
</evidence>
<keyword evidence="5" id="KW-0496">Mitochondrion</keyword>
<keyword evidence="4" id="KW-0689">Ribosomal protein</keyword>
<evidence type="ECO:0000256" key="4">
    <source>
        <dbReference type="ARBA" id="ARBA00022980"/>
    </source>
</evidence>
<evidence type="ECO:0000313" key="9">
    <source>
        <dbReference type="Ensembl" id="ENSCCRP00010103078.1"/>
    </source>
</evidence>
<evidence type="ECO:0000256" key="1">
    <source>
        <dbReference type="ARBA" id="ARBA00004173"/>
    </source>
</evidence>
<dbReference type="Proteomes" id="UP000694427">
    <property type="component" value="Unplaced"/>
</dbReference>
<dbReference type="GO" id="GO:0006412">
    <property type="term" value="P:translation"/>
    <property type="evidence" value="ECO:0007669"/>
    <property type="project" value="TreeGrafter"/>
</dbReference>
<comment type="subcellular location">
    <subcellularLocation>
        <location evidence="1">Mitochondrion</location>
    </subcellularLocation>
</comment>
<proteinExistence type="inferred from homology"/>
<dbReference type="GO" id="GO:0003735">
    <property type="term" value="F:structural constituent of ribosome"/>
    <property type="evidence" value="ECO:0007669"/>
    <property type="project" value="InterPro"/>
</dbReference>
<sequence length="84" mass="10166">MLFLIFGVLFLIDKYFITIITFPQSAVLCTDQGNELQRLVRRKRMVGERRMVEDKHILDERISFLSRRFNRYSKHRQTGLLQDF</sequence>
<dbReference type="Ensembl" id="ENSCCRT00010114522.1">
    <property type="protein sequence ID" value="ENSCCRP00010103078.1"/>
    <property type="gene ID" value="ENSCCRG00010045398.1"/>
</dbReference>
<dbReference type="PANTHER" id="PTHR13409:SF0">
    <property type="entry name" value="LARGE RIBOSOMAL SUBUNIT PROTEIN ML51"/>
    <property type="match status" value="1"/>
</dbReference>
<keyword evidence="6" id="KW-0687">Ribonucleoprotein</keyword>
<name>A0A8C1P942_CYPCA</name>
<dbReference type="GO" id="GO:0005762">
    <property type="term" value="C:mitochondrial large ribosomal subunit"/>
    <property type="evidence" value="ECO:0007669"/>
    <property type="project" value="TreeGrafter"/>
</dbReference>
<comment type="similarity">
    <text evidence="2">Belongs to the mitochondrion-specific ribosomal protein mL51 family.</text>
</comment>
<accession>A0A8C1P942</accession>
<keyword evidence="3" id="KW-0809">Transit peptide</keyword>
<dbReference type="AlphaFoldDB" id="A0A8C1P942"/>
<dbReference type="PANTHER" id="PTHR13409">
    <property type="entry name" value="MITOCHONDRIAL 39S RIBOSOMAL PROTEIN L51"/>
    <property type="match status" value="1"/>
</dbReference>
<reference evidence="9" key="1">
    <citation type="submission" date="2025-08" db="UniProtKB">
        <authorList>
            <consortium name="Ensembl"/>
        </authorList>
    </citation>
    <scope>IDENTIFICATION</scope>
</reference>
<evidence type="ECO:0000256" key="7">
    <source>
        <dbReference type="ARBA" id="ARBA00035182"/>
    </source>
</evidence>